<gene>
    <name evidence="2" type="ORF">DVA86_34525</name>
</gene>
<dbReference type="InterPro" id="IPR057170">
    <property type="entry name" value="DUF7848"/>
</dbReference>
<sequence>MTPGAFRPVPYAVVGNEVVEPTYEAECASGEIACCENSGPHRDAGPVERWMRRHADDTGHRRYLRIFSDYVLVRRGGPVPADGGVP</sequence>
<proteinExistence type="predicted"/>
<reference evidence="2 3" key="1">
    <citation type="submission" date="2018-07" db="EMBL/GenBank/DDBJ databases">
        <title>Draft genome of the type strain Streptomyces armeniacus ATCC 15676.</title>
        <authorList>
            <person name="Labana P."/>
            <person name="Gosse J.T."/>
            <person name="Boddy C.N."/>
        </authorList>
    </citation>
    <scope>NUCLEOTIDE SEQUENCE [LARGE SCALE GENOMIC DNA]</scope>
    <source>
        <strain evidence="2 3">ATCC 15676</strain>
    </source>
</reference>
<protein>
    <recommendedName>
        <fullName evidence="1">DUF7848 domain-containing protein</fullName>
    </recommendedName>
</protein>
<dbReference type="Proteomes" id="UP000254425">
    <property type="component" value="Chromosome"/>
</dbReference>
<dbReference type="RefSeq" id="WP_208884121.1">
    <property type="nucleotide sequence ID" value="NZ_CP031320.1"/>
</dbReference>
<dbReference type="KEGG" id="sarm:DVA86_34525"/>
<evidence type="ECO:0000313" key="3">
    <source>
        <dbReference type="Proteomes" id="UP000254425"/>
    </source>
</evidence>
<organism evidence="2 3">
    <name type="scientific">Streptomyces armeniacus</name>
    <dbReference type="NCBI Taxonomy" id="83291"/>
    <lineage>
        <taxon>Bacteria</taxon>
        <taxon>Bacillati</taxon>
        <taxon>Actinomycetota</taxon>
        <taxon>Actinomycetes</taxon>
        <taxon>Kitasatosporales</taxon>
        <taxon>Streptomycetaceae</taxon>
        <taxon>Streptomyces</taxon>
    </lineage>
</organism>
<evidence type="ECO:0000313" key="2">
    <source>
        <dbReference type="EMBL" id="AXK36889.1"/>
    </source>
</evidence>
<evidence type="ECO:0000259" key="1">
    <source>
        <dbReference type="Pfam" id="PF25232"/>
    </source>
</evidence>
<accession>A0A345XZ23</accession>
<dbReference type="AlphaFoldDB" id="A0A345XZ23"/>
<dbReference type="Pfam" id="PF25232">
    <property type="entry name" value="DUF7848"/>
    <property type="match status" value="1"/>
</dbReference>
<dbReference type="EMBL" id="CP031320">
    <property type="protein sequence ID" value="AXK36889.1"/>
    <property type="molecule type" value="Genomic_DNA"/>
</dbReference>
<feature type="domain" description="DUF7848" evidence="1">
    <location>
        <begin position="17"/>
        <end position="75"/>
    </location>
</feature>
<name>A0A345XZ23_9ACTN</name>
<keyword evidence="3" id="KW-1185">Reference proteome</keyword>